<name>A0A8H3FGQ8_9LECA</name>
<protein>
    <submittedName>
        <fullName evidence="2">Uncharacterized protein</fullName>
    </submittedName>
</protein>
<organism evidence="2 3">
    <name type="scientific">Alectoria fallacina</name>
    <dbReference type="NCBI Taxonomy" id="1903189"/>
    <lineage>
        <taxon>Eukaryota</taxon>
        <taxon>Fungi</taxon>
        <taxon>Dikarya</taxon>
        <taxon>Ascomycota</taxon>
        <taxon>Pezizomycotina</taxon>
        <taxon>Lecanoromycetes</taxon>
        <taxon>OSLEUM clade</taxon>
        <taxon>Lecanoromycetidae</taxon>
        <taxon>Lecanorales</taxon>
        <taxon>Lecanorineae</taxon>
        <taxon>Parmeliaceae</taxon>
        <taxon>Alectoria</taxon>
    </lineage>
</organism>
<feature type="compositionally biased region" description="Basic and acidic residues" evidence="1">
    <location>
        <begin position="200"/>
        <end position="211"/>
    </location>
</feature>
<keyword evidence="3" id="KW-1185">Reference proteome</keyword>
<feature type="compositionally biased region" description="Low complexity" evidence="1">
    <location>
        <begin position="181"/>
        <end position="197"/>
    </location>
</feature>
<feature type="compositionally biased region" description="Basic and acidic residues" evidence="1">
    <location>
        <begin position="229"/>
        <end position="246"/>
    </location>
</feature>
<feature type="compositionally biased region" description="Polar residues" evidence="1">
    <location>
        <begin position="298"/>
        <end position="316"/>
    </location>
</feature>
<dbReference type="Proteomes" id="UP000664203">
    <property type="component" value="Unassembled WGS sequence"/>
</dbReference>
<evidence type="ECO:0000256" key="1">
    <source>
        <dbReference type="SAM" id="MobiDB-lite"/>
    </source>
</evidence>
<dbReference type="AlphaFoldDB" id="A0A8H3FGQ8"/>
<evidence type="ECO:0000313" key="3">
    <source>
        <dbReference type="Proteomes" id="UP000664203"/>
    </source>
</evidence>
<accession>A0A8H3FGQ8</accession>
<sequence>MSYARTIMRLMRILNLEEDEYDNLSSNYSIHSPHANNMSFEDYLDRELVAGRLTRHRGDLSGCGGDPSSQKSGPPYQEATGHSNDGRTLVSPRPGEPRHDCQDAGLSNPDRTLSGPGPHESGHRSQEAGRSNNDRTIVSHPRPRPREDYMHHATGPSRGAGGRRGTSCRECEDSLDDDASDGSSSSDDAPASSPGTDTNRFPEDRPVRGRGTDFFCETGFRYPVGPNNDRADHDCDAHPRGGRSEAIRPPIRRGPVSIPQRRIHSPPSRSVQSPPPIRPDYFAPRGYRVPPSPFTLGSLVQSPPSTRPSQAYSTEGRSGAGYVAPQSGSQCAPITANGAYFGETYYDPRSGSPPDYRRGGSMRDD</sequence>
<comment type="caution">
    <text evidence="2">The sequence shown here is derived from an EMBL/GenBank/DDBJ whole genome shotgun (WGS) entry which is preliminary data.</text>
</comment>
<dbReference type="OrthoDB" id="10391796at2759"/>
<gene>
    <name evidence="2" type="ORF">ALECFALPRED_001845</name>
</gene>
<proteinExistence type="predicted"/>
<reference evidence="2" key="1">
    <citation type="submission" date="2021-03" db="EMBL/GenBank/DDBJ databases">
        <authorList>
            <person name="Tagirdzhanova G."/>
        </authorList>
    </citation>
    <scope>NUCLEOTIDE SEQUENCE</scope>
</reference>
<feature type="region of interest" description="Disordered" evidence="1">
    <location>
        <begin position="58"/>
        <end position="365"/>
    </location>
</feature>
<dbReference type="EMBL" id="CAJPDR010000147">
    <property type="protein sequence ID" value="CAF9921628.1"/>
    <property type="molecule type" value="Genomic_DNA"/>
</dbReference>
<evidence type="ECO:0000313" key="2">
    <source>
        <dbReference type="EMBL" id="CAF9921628.1"/>
    </source>
</evidence>
<feature type="compositionally biased region" description="Basic and acidic residues" evidence="1">
    <location>
        <begin position="355"/>
        <end position="365"/>
    </location>
</feature>